<dbReference type="EMBL" id="AAACIV010000024">
    <property type="protein sequence ID" value="EAA7255173.1"/>
    <property type="molecule type" value="Genomic_DNA"/>
</dbReference>
<evidence type="ECO:0008006" key="2">
    <source>
        <dbReference type="Google" id="ProtNLM"/>
    </source>
</evidence>
<accession>A0A3V2NZ87</accession>
<protein>
    <recommendedName>
        <fullName evidence="2">Phage protein</fullName>
    </recommendedName>
</protein>
<organism evidence="1">
    <name type="scientific">Salmonella enterica I</name>
    <dbReference type="NCBI Taxonomy" id="59201"/>
    <lineage>
        <taxon>Bacteria</taxon>
        <taxon>Pseudomonadati</taxon>
        <taxon>Pseudomonadota</taxon>
        <taxon>Gammaproteobacteria</taxon>
        <taxon>Enterobacterales</taxon>
        <taxon>Enterobacteriaceae</taxon>
        <taxon>Salmonella</taxon>
    </lineage>
</organism>
<sequence>MKKSWFHYPNCTTEEAEELMATYRRRGVRVERSLNFDCLTWTISALLPESARAPRPSRTYQQRFWR</sequence>
<proteinExistence type="predicted"/>
<comment type="caution">
    <text evidence="1">The sequence shown here is derived from an EMBL/GenBank/DDBJ whole genome shotgun (WGS) entry which is preliminary data.</text>
</comment>
<reference evidence="1" key="1">
    <citation type="submission" date="2018-07" db="EMBL/GenBank/DDBJ databases">
        <authorList>
            <person name="Ashton P.M."/>
            <person name="Dallman T."/>
            <person name="Nair S."/>
            <person name="De Pinna E."/>
            <person name="Peters T."/>
            <person name="Grant K."/>
        </authorList>
    </citation>
    <scope>NUCLEOTIDE SEQUENCE [LARGE SCALE GENOMIC DNA]</scope>
    <source>
        <strain evidence="1">440016</strain>
    </source>
</reference>
<dbReference type="AlphaFoldDB" id="A0A3V2NZ87"/>
<name>A0A3V2NZ87_SALET</name>
<dbReference type="Proteomes" id="UP000839682">
    <property type="component" value="Unassembled WGS sequence"/>
</dbReference>
<evidence type="ECO:0000313" key="1">
    <source>
        <dbReference type="EMBL" id="EAA7255173.1"/>
    </source>
</evidence>
<gene>
    <name evidence="1" type="ORF">DSF98_21245</name>
</gene>